<dbReference type="AlphaFoldDB" id="A0A2V4UW71"/>
<dbReference type="Proteomes" id="UP000247772">
    <property type="component" value="Unassembled WGS sequence"/>
</dbReference>
<gene>
    <name evidence="1" type="ORF">C7410_105111</name>
</gene>
<accession>A0A2V4UW71</accession>
<evidence type="ECO:0000313" key="1">
    <source>
        <dbReference type="EMBL" id="PYE24886.1"/>
    </source>
</evidence>
<proteinExistence type="predicted"/>
<name>A0A2V4UW71_9BURK</name>
<protein>
    <submittedName>
        <fullName evidence="1">Uncharacterized protein</fullName>
    </submittedName>
</protein>
<comment type="caution">
    <text evidence="1">The sequence shown here is derived from an EMBL/GenBank/DDBJ whole genome shotgun (WGS) entry which is preliminary data.</text>
</comment>
<dbReference type="EMBL" id="QJSQ01000005">
    <property type="protein sequence ID" value="PYE24886.1"/>
    <property type="molecule type" value="Genomic_DNA"/>
</dbReference>
<reference evidence="1 2" key="1">
    <citation type="submission" date="2018-06" db="EMBL/GenBank/DDBJ databases">
        <title>Genomic Encyclopedia of Type Strains, Phase IV (KMG-V): Genome sequencing to study the core and pangenomes of soil and plant-associated prokaryotes.</title>
        <authorList>
            <person name="Whitman W."/>
        </authorList>
    </citation>
    <scope>NUCLEOTIDE SEQUENCE [LARGE SCALE GENOMIC DNA]</scope>
    <source>
        <strain evidence="1 2">SRCL-318</strain>
    </source>
</reference>
<sequence length="75" mass="8080">MSWPESARSKPIAQSTPAIAATLIDANQYSNSPYDFAESRFTAVMSDRSTSPIIQAGAGIQRCRTCNTVRVAPNC</sequence>
<organism evidence="1 2">
    <name type="scientific">Paraburkholderia silvatlantica</name>
    <dbReference type="NCBI Taxonomy" id="321895"/>
    <lineage>
        <taxon>Bacteria</taxon>
        <taxon>Pseudomonadati</taxon>
        <taxon>Pseudomonadota</taxon>
        <taxon>Betaproteobacteria</taxon>
        <taxon>Burkholderiales</taxon>
        <taxon>Burkholderiaceae</taxon>
        <taxon>Paraburkholderia</taxon>
    </lineage>
</organism>
<evidence type="ECO:0000313" key="2">
    <source>
        <dbReference type="Proteomes" id="UP000247772"/>
    </source>
</evidence>